<feature type="region of interest" description="Disordered" evidence="1">
    <location>
        <begin position="289"/>
        <end position="348"/>
    </location>
</feature>
<feature type="region of interest" description="Disordered" evidence="1">
    <location>
        <begin position="228"/>
        <end position="270"/>
    </location>
</feature>
<evidence type="ECO:0000313" key="3">
    <source>
        <dbReference type="Proteomes" id="UP001195769"/>
    </source>
</evidence>
<reference evidence="2" key="1">
    <citation type="journal article" date="2020" name="New Phytol.">
        <title>Comparative genomics reveals dynamic genome evolution in host specialist ectomycorrhizal fungi.</title>
        <authorList>
            <person name="Lofgren L.A."/>
            <person name="Nguyen N.H."/>
            <person name="Vilgalys R."/>
            <person name="Ruytinx J."/>
            <person name="Liao H.L."/>
            <person name="Branco S."/>
            <person name="Kuo A."/>
            <person name="LaButti K."/>
            <person name="Lipzen A."/>
            <person name="Andreopoulos W."/>
            <person name="Pangilinan J."/>
            <person name="Riley R."/>
            <person name="Hundley H."/>
            <person name="Na H."/>
            <person name="Barry K."/>
            <person name="Grigoriev I.V."/>
            <person name="Stajich J.E."/>
            <person name="Kennedy P.G."/>
        </authorList>
    </citation>
    <scope>NUCLEOTIDE SEQUENCE</scope>
    <source>
        <strain evidence="2">FC203</strain>
    </source>
</reference>
<feature type="compositionally biased region" description="Polar residues" evidence="1">
    <location>
        <begin position="233"/>
        <end position="244"/>
    </location>
</feature>
<sequence length="1029" mass="113873">MEDSQSQAWWQAQFDHQQWLNRSTSTRGILHPQPQPEFDLTTVPDSDSGAQTDEGFHHVEYLLPQWQAPSTHGSFDSSEAPMSQPMLAQFGNSNSGLIPPSLPQSQVQVSAQLAGSLNSGLIPSSSPQWQQVPAQIRGSTPRPIPPSLLQLQEHVPQPVLAQMGGSLNPGLIPLPQWQQVPAQFGGPNSGLIPPSLPQLPAHVPQPVSVQIGGSNSGLLPSQPQWQPALAQVGGSNSGLISPSLPQLPAHAPQPMSLQLRGSKSGLFPSQPQWQSTLAQFGDLNSGLIPPSLPQWQASVPQSVPAQHGGSNSRLSPSQLHWQAPSSSDSRPFCPPLSDTNNSESPIDPFQANITENLCRVRSIRMSHKRDSEKFTAFGDAKRARTTRTREERKLDPVMPDVLKRFKESTRKEMVQRTFENGLFPTVDEIATMAIAALDATIGPDDARLKQWSTTQEGRRLVSKLKGTVKNIHSDFQKVAPIIVLASHQSLVELLMTNADMQASQAARIDNLVDDISSFDVAIQWPSEDGHVRSVQAPLGHSSVTALLDYVLRMKKYSKYLCTDTGNWQARFTHAFAFSAATCRGELRKHAQSGWDNAVADNFQTNGVEVAYNQYLGYISSLVGDQRSIFDQMLSGMCQKEVHHDLRRYKIVQNSPGNAVKVQVSQRCHHLTRVPDGGHDTGHELQTISSGFYMESVNVNVSWLWLWCLSRNKDSGSRCKKSIYFRLDLSFSSFLVAQVHMLMEDNPHPGTSSQVGDTSRPITASSTAVTTSENTQQKQQISDLVVTVVEEKPQVLESESGHTMKSIEDLPSENDHENDDDHSVSLIIGHDRLRIGLEYATLNDDHLHTPRKRSRDEGRVRQDLIVANTKLRLGVTTQAQHQLRDSQNRIDSLHSQVFDLRERLYDVERACNIAEMYVEMLQTSGLGDRRRKNLSKRKTMMHEHYPDGGQSIRWVTDEEFGPYDNSSAEEGPPVTQAVAGPLACGLAASQRLTLSRQQLAWRRLQAAKNASVYNEPSSPTYPRVDGTPEV</sequence>
<protein>
    <submittedName>
        <fullName evidence="2">Uncharacterized protein</fullName>
    </submittedName>
</protein>
<organism evidence="2 3">
    <name type="scientific">Suillus fuscotomentosus</name>
    <dbReference type="NCBI Taxonomy" id="1912939"/>
    <lineage>
        <taxon>Eukaryota</taxon>
        <taxon>Fungi</taxon>
        <taxon>Dikarya</taxon>
        <taxon>Basidiomycota</taxon>
        <taxon>Agaricomycotina</taxon>
        <taxon>Agaricomycetes</taxon>
        <taxon>Agaricomycetidae</taxon>
        <taxon>Boletales</taxon>
        <taxon>Suillineae</taxon>
        <taxon>Suillaceae</taxon>
        <taxon>Suillus</taxon>
    </lineage>
</organism>
<name>A0AAD4HD77_9AGAM</name>
<comment type="caution">
    <text evidence="2">The sequence shown here is derived from an EMBL/GenBank/DDBJ whole genome shotgun (WGS) entry which is preliminary data.</text>
</comment>
<evidence type="ECO:0000313" key="2">
    <source>
        <dbReference type="EMBL" id="KAG1890582.1"/>
    </source>
</evidence>
<feature type="region of interest" description="Disordered" evidence="1">
    <location>
        <begin position="26"/>
        <end position="49"/>
    </location>
</feature>
<gene>
    <name evidence="2" type="ORF">F5891DRAFT_986927</name>
</gene>
<proteinExistence type="predicted"/>
<dbReference type="RefSeq" id="XP_041217848.1">
    <property type="nucleotide sequence ID" value="XM_041377841.1"/>
</dbReference>
<feature type="compositionally biased region" description="Polar residues" evidence="1">
    <location>
        <begin position="748"/>
        <end position="775"/>
    </location>
</feature>
<feature type="compositionally biased region" description="Polar residues" evidence="1">
    <location>
        <begin position="1010"/>
        <end position="1019"/>
    </location>
</feature>
<feature type="region of interest" description="Disordered" evidence="1">
    <location>
        <begin position="744"/>
        <end position="775"/>
    </location>
</feature>
<keyword evidence="3" id="KW-1185">Reference proteome</keyword>
<dbReference type="EMBL" id="JABBWK010000137">
    <property type="protein sequence ID" value="KAG1890582.1"/>
    <property type="molecule type" value="Genomic_DNA"/>
</dbReference>
<feature type="compositionally biased region" description="Polar residues" evidence="1">
    <location>
        <begin position="255"/>
        <end position="270"/>
    </location>
</feature>
<feature type="region of interest" description="Disordered" evidence="1">
    <location>
        <begin position="1007"/>
        <end position="1029"/>
    </location>
</feature>
<feature type="region of interest" description="Disordered" evidence="1">
    <location>
        <begin position="794"/>
        <end position="819"/>
    </location>
</feature>
<evidence type="ECO:0000256" key="1">
    <source>
        <dbReference type="SAM" id="MobiDB-lite"/>
    </source>
</evidence>
<dbReference type="AlphaFoldDB" id="A0AAD4HD77"/>
<dbReference type="GeneID" id="64672139"/>
<accession>A0AAD4HD77</accession>
<dbReference type="Proteomes" id="UP001195769">
    <property type="component" value="Unassembled WGS sequence"/>
</dbReference>
<feature type="compositionally biased region" description="Polar residues" evidence="1">
    <location>
        <begin position="293"/>
        <end position="329"/>
    </location>
</feature>